<dbReference type="SUPFAM" id="SSF56935">
    <property type="entry name" value="Porins"/>
    <property type="match status" value="1"/>
</dbReference>
<dbReference type="InterPro" id="IPR045670">
    <property type="entry name" value="DUF5916"/>
</dbReference>
<dbReference type="Pfam" id="PF19313">
    <property type="entry name" value="DUF5916"/>
    <property type="match status" value="1"/>
</dbReference>
<dbReference type="Gene3D" id="2.60.40.1190">
    <property type="match status" value="1"/>
</dbReference>
<dbReference type="InterPro" id="IPR010502">
    <property type="entry name" value="Carb-bd_dom_fam9"/>
</dbReference>
<dbReference type="AlphaFoldDB" id="K6XQG4"/>
<protein>
    <submittedName>
        <fullName evidence="4">Uncharacterized protein</fullName>
    </submittedName>
</protein>
<organism evidence="4 5">
    <name type="scientific">Aliiglaciecola lipolytica E3</name>
    <dbReference type="NCBI Taxonomy" id="1127673"/>
    <lineage>
        <taxon>Bacteria</taxon>
        <taxon>Pseudomonadati</taxon>
        <taxon>Pseudomonadota</taxon>
        <taxon>Gammaproteobacteria</taxon>
        <taxon>Alteromonadales</taxon>
        <taxon>Alteromonadaceae</taxon>
        <taxon>Aliiglaciecola</taxon>
    </lineage>
</organism>
<dbReference type="GO" id="GO:0030246">
    <property type="term" value="F:carbohydrate binding"/>
    <property type="evidence" value="ECO:0007669"/>
    <property type="project" value="InterPro"/>
</dbReference>
<feature type="chain" id="PRO_5003896820" evidence="1">
    <location>
        <begin position="20"/>
        <end position="739"/>
    </location>
</feature>
<evidence type="ECO:0000313" key="4">
    <source>
        <dbReference type="EMBL" id="GAC13921.1"/>
    </source>
</evidence>
<dbReference type="STRING" id="1127673.GLIP_1280"/>
<proteinExistence type="predicted"/>
<comment type="caution">
    <text evidence="4">The sequence shown here is derived from an EMBL/GenBank/DDBJ whole genome shotgun (WGS) entry which is preliminary data.</text>
</comment>
<dbReference type="CDD" id="cd09618">
    <property type="entry name" value="CBM9_like_2"/>
    <property type="match status" value="1"/>
</dbReference>
<evidence type="ECO:0000259" key="2">
    <source>
        <dbReference type="Pfam" id="PF06452"/>
    </source>
</evidence>
<keyword evidence="5" id="KW-1185">Reference proteome</keyword>
<dbReference type="InterPro" id="IPR023614">
    <property type="entry name" value="Porin_dom_sf"/>
</dbReference>
<dbReference type="GO" id="GO:0004553">
    <property type="term" value="F:hydrolase activity, hydrolyzing O-glycosyl compounds"/>
    <property type="evidence" value="ECO:0007669"/>
    <property type="project" value="InterPro"/>
</dbReference>
<dbReference type="RefSeq" id="WP_008843738.1">
    <property type="nucleotide sequence ID" value="NZ_BAEN01000025.1"/>
</dbReference>
<feature type="domain" description="DUF5916" evidence="3">
    <location>
        <begin position="254"/>
        <end position="329"/>
    </location>
</feature>
<accession>K6XQG4</accession>
<gene>
    <name evidence="4" type="ORF">GLIP_1280</name>
</gene>
<dbReference type="Pfam" id="PF06452">
    <property type="entry name" value="CBM9_1"/>
    <property type="match status" value="1"/>
</dbReference>
<dbReference type="Gene3D" id="2.40.160.10">
    <property type="entry name" value="Porin"/>
    <property type="match status" value="1"/>
</dbReference>
<sequence length="739" mass="84004">MKYSAFWGCALLFSTGAMCVSPALTLPQTVEPIVVDGLLDDSAWQNAPMTTLDYETNPSNNLAAQVKTQVQLLADSENIYVAFIAHDPQPSAIRAFMRDRDQGFNDDRVIFSLDTYATAEFALRFSVNAVGVQIDEIRNEANDEELSQWDATWQSTGRITEFGYVVEMAIPLHAVRFPDRLEQQWRINLERLYPRQQPYLLALNPRDRNASCEICQYSVLNALIEPAAKPNLTITPTMLFSQVEQYAYLDTLADKQQSQQLGVDLHWGVTPNISLNATLNPDFSQVESDAANLDINQKFNIKLDEKRNFFLEGADFFSTNMDLVHSRTIVDPDYGLKLTGKIEQHTFAILSANDQQSNLILPSSQNSEIEALLQDGRDVSNRSLLMRYQQQMANGLSLGTLLTDRRSEDGDYKNQVLSIDGMWQLNASDRLYGQIMRSTTEYPEEFQAEFVQTAELSDMAYLLKYERETQNWFHHAEFEEIGQDFRADSGFITRAGYRNYKVKSGHYWYGVDANWWSKIEWNFDYELTVDEQGQLLERQLESEFEIKGPWQSALELSAGTGDEVFDGVEYGLNSYSLEFSTQPFSGVELGASFEWGDDIDRDNARPAKKLESSLSAALNLGQHILLVATLEQETLDVAGGQLFSAKAQDVRLSYQFNNNNSIGLTYIAEAVDRDTALYLQAEQQREREDSFKLVYSYKLSPQTLFIAGFTHGRLDNDETKVQVDDSRAVFAKLSYAWQY</sequence>
<reference evidence="4 5" key="1">
    <citation type="journal article" date="2017" name="Antonie Van Leeuwenhoek">
        <title>Rhizobium rhizosphaerae sp. nov., a novel species isolated from rice rhizosphere.</title>
        <authorList>
            <person name="Zhao J.J."/>
            <person name="Zhang J."/>
            <person name="Zhang R.J."/>
            <person name="Zhang C.W."/>
            <person name="Yin H.Q."/>
            <person name="Zhang X.X."/>
        </authorList>
    </citation>
    <scope>NUCLEOTIDE SEQUENCE [LARGE SCALE GENOMIC DNA]</scope>
    <source>
        <strain evidence="4 5">E3</strain>
    </source>
</reference>
<evidence type="ECO:0000256" key="1">
    <source>
        <dbReference type="SAM" id="SignalP"/>
    </source>
</evidence>
<dbReference type="eggNOG" id="COG2091">
    <property type="taxonomic scope" value="Bacteria"/>
</dbReference>
<dbReference type="GO" id="GO:0016052">
    <property type="term" value="P:carbohydrate catabolic process"/>
    <property type="evidence" value="ECO:0007669"/>
    <property type="project" value="InterPro"/>
</dbReference>
<dbReference type="Proteomes" id="UP000006334">
    <property type="component" value="Unassembled WGS sequence"/>
</dbReference>
<feature type="domain" description="Carbohydrate-binding" evidence="2">
    <location>
        <begin position="35"/>
        <end position="179"/>
    </location>
</feature>
<evidence type="ECO:0000313" key="5">
    <source>
        <dbReference type="Proteomes" id="UP000006334"/>
    </source>
</evidence>
<evidence type="ECO:0000259" key="3">
    <source>
        <dbReference type="Pfam" id="PF19313"/>
    </source>
</evidence>
<keyword evidence="1" id="KW-0732">Signal</keyword>
<dbReference type="SUPFAM" id="SSF49344">
    <property type="entry name" value="CBD9-like"/>
    <property type="match status" value="1"/>
</dbReference>
<feature type="signal peptide" evidence="1">
    <location>
        <begin position="1"/>
        <end position="19"/>
    </location>
</feature>
<name>K6XQG4_9ALTE</name>
<dbReference type="EMBL" id="BAEN01000025">
    <property type="protein sequence ID" value="GAC13921.1"/>
    <property type="molecule type" value="Genomic_DNA"/>
</dbReference>
<dbReference type="OrthoDB" id="9786766at2"/>